<dbReference type="AlphaFoldDB" id="A0A7S2U9E5"/>
<accession>A0A7S2U9E5</accession>
<evidence type="ECO:0000256" key="1">
    <source>
        <dbReference type="SAM" id="MobiDB-lite"/>
    </source>
</evidence>
<protein>
    <submittedName>
        <fullName evidence="2">Uncharacterized protein</fullName>
    </submittedName>
</protein>
<feature type="compositionally biased region" description="Basic residues" evidence="1">
    <location>
        <begin position="97"/>
        <end position="113"/>
    </location>
</feature>
<feature type="compositionally biased region" description="Low complexity" evidence="1">
    <location>
        <begin position="1"/>
        <end position="11"/>
    </location>
</feature>
<sequence>MRDASSSSSGGRFTDSCNTKERCHSVTAQYHEFSNDDSESSNDDSDFELQHVPPKQQSTRCDPVVAVNNETPRKNRRMIPKDASEHTRSHTTTIVAKRGRGRPRKPQSLKSLKKALSSSSGGPVWTEVSAVSHVFCDEIQTYLLTTKNNLSEGQVECLERVSQAVETRLEQHNEIVIENIKVAREASASQRQVKHLRDDLLVCSLRLKKYREEHFALQQSSQQQQTATHTALRASRFLTALQNLASPSSQRY</sequence>
<name>A0A7S2U9E5_9STRA</name>
<evidence type="ECO:0000313" key="2">
    <source>
        <dbReference type="EMBL" id="CAD9812740.1"/>
    </source>
</evidence>
<feature type="compositionally biased region" description="Basic and acidic residues" evidence="1">
    <location>
        <begin position="79"/>
        <end position="88"/>
    </location>
</feature>
<reference evidence="2" key="1">
    <citation type="submission" date="2021-01" db="EMBL/GenBank/DDBJ databases">
        <authorList>
            <person name="Corre E."/>
            <person name="Pelletier E."/>
            <person name="Niang G."/>
            <person name="Scheremetjew M."/>
            <person name="Finn R."/>
            <person name="Kale V."/>
            <person name="Holt S."/>
            <person name="Cochrane G."/>
            <person name="Meng A."/>
            <person name="Brown T."/>
            <person name="Cohen L."/>
        </authorList>
    </citation>
    <scope>NUCLEOTIDE SEQUENCE</scope>
    <source>
        <strain evidence="2">CCMP2084</strain>
    </source>
</reference>
<gene>
    <name evidence="2" type="ORF">ASEP1449_LOCUS4565</name>
</gene>
<organism evidence="2">
    <name type="scientific">Attheya septentrionalis</name>
    <dbReference type="NCBI Taxonomy" id="420275"/>
    <lineage>
        <taxon>Eukaryota</taxon>
        <taxon>Sar</taxon>
        <taxon>Stramenopiles</taxon>
        <taxon>Ochrophyta</taxon>
        <taxon>Bacillariophyta</taxon>
        <taxon>Coscinodiscophyceae</taxon>
        <taxon>Chaetocerotophycidae</taxon>
        <taxon>Chaetocerotales</taxon>
        <taxon>Attheyaceae</taxon>
        <taxon>Attheya</taxon>
    </lineage>
</organism>
<feature type="region of interest" description="Disordered" evidence="1">
    <location>
        <begin position="1"/>
        <end position="119"/>
    </location>
</feature>
<feature type="compositionally biased region" description="Acidic residues" evidence="1">
    <location>
        <begin position="35"/>
        <end position="47"/>
    </location>
</feature>
<dbReference type="EMBL" id="HBHQ01006790">
    <property type="protein sequence ID" value="CAD9812740.1"/>
    <property type="molecule type" value="Transcribed_RNA"/>
</dbReference>
<proteinExistence type="predicted"/>